<dbReference type="PANTHER" id="PTHR24058">
    <property type="entry name" value="DUAL SPECIFICITY PROTEIN KINASE"/>
    <property type="match status" value="1"/>
</dbReference>
<keyword evidence="5" id="KW-0067">ATP-binding</keyword>
<evidence type="ECO:0008006" key="7">
    <source>
        <dbReference type="Google" id="ProtNLM"/>
    </source>
</evidence>
<evidence type="ECO:0000313" key="6">
    <source>
        <dbReference type="EMBL" id="CAN59892.1"/>
    </source>
</evidence>
<dbReference type="InterPro" id="IPR011009">
    <property type="entry name" value="Kinase-like_dom_sf"/>
</dbReference>
<evidence type="ECO:0000256" key="5">
    <source>
        <dbReference type="ARBA" id="ARBA00022840"/>
    </source>
</evidence>
<organism evidence="6">
    <name type="scientific">Vitis vinifera</name>
    <name type="common">Grape</name>
    <dbReference type="NCBI Taxonomy" id="29760"/>
    <lineage>
        <taxon>Eukaryota</taxon>
        <taxon>Viridiplantae</taxon>
        <taxon>Streptophyta</taxon>
        <taxon>Embryophyta</taxon>
        <taxon>Tracheophyta</taxon>
        <taxon>Spermatophyta</taxon>
        <taxon>Magnoliopsida</taxon>
        <taxon>eudicotyledons</taxon>
        <taxon>Gunneridae</taxon>
        <taxon>Pentapetalae</taxon>
        <taxon>rosids</taxon>
        <taxon>Vitales</taxon>
        <taxon>Vitaceae</taxon>
        <taxon>Viteae</taxon>
        <taxon>Vitis</taxon>
    </lineage>
</organism>
<accession>A5C0Z7</accession>
<keyword evidence="2" id="KW-0808">Transferase</keyword>
<dbReference type="PANTHER" id="PTHR24058:SF17">
    <property type="entry name" value="HOMEODOMAIN INTERACTING PROTEIN KINASE, ISOFORM D"/>
    <property type="match status" value="1"/>
</dbReference>
<dbReference type="EMBL" id="AM478326">
    <property type="protein sequence ID" value="CAN59892.1"/>
    <property type="molecule type" value="Genomic_DNA"/>
</dbReference>
<evidence type="ECO:0000256" key="3">
    <source>
        <dbReference type="ARBA" id="ARBA00022741"/>
    </source>
</evidence>
<dbReference type="GO" id="GO:0005524">
    <property type="term" value="F:ATP binding"/>
    <property type="evidence" value="ECO:0007669"/>
    <property type="project" value="UniProtKB-KW"/>
</dbReference>
<evidence type="ECO:0000256" key="4">
    <source>
        <dbReference type="ARBA" id="ARBA00022777"/>
    </source>
</evidence>
<protein>
    <recommendedName>
        <fullName evidence="7">Dual specificity protein kinase YAK1-like</fullName>
    </recommendedName>
</protein>
<name>A5C0Z7_VITVI</name>
<reference evidence="6" key="1">
    <citation type="journal article" date="2007" name="PLoS ONE">
        <title>The first genome sequence of an elite grapevine cultivar (Pinot noir Vitis vinifera L.): coping with a highly heterozygous genome.</title>
        <authorList>
            <person name="Velasco R."/>
            <person name="Zharkikh A."/>
            <person name="Troggio M."/>
            <person name="Cartwright D.A."/>
            <person name="Cestaro A."/>
            <person name="Pruss D."/>
            <person name="Pindo M."/>
            <person name="FitzGerald L.M."/>
            <person name="Vezzulli S."/>
            <person name="Reid J."/>
            <person name="Malacarne G."/>
            <person name="Iliev D."/>
            <person name="Coppola G."/>
            <person name="Wardell B."/>
            <person name="Micheletti D."/>
            <person name="Macalma T."/>
            <person name="Facci M."/>
            <person name="Mitchell J.T."/>
            <person name="Perazzolli M."/>
            <person name="Eldredge G."/>
            <person name="Gatto P."/>
            <person name="Oyzerski R."/>
            <person name="Moretto M."/>
            <person name="Gutin N."/>
            <person name="Stefanini M."/>
            <person name="Chen Y."/>
            <person name="Segala C."/>
            <person name="Davenport C."/>
            <person name="Dematte L."/>
            <person name="Mraz A."/>
            <person name="Battilana J."/>
            <person name="Stormo K."/>
            <person name="Costa F."/>
            <person name="Tao Q."/>
            <person name="Si-Ammour A."/>
            <person name="Harkins T."/>
            <person name="Lackey A."/>
            <person name="Perbost C."/>
            <person name="Taillon B."/>
            <person name="Stella A."/>
            <person name="Solovyev V."/>
            <person name="Fawcett J.A."/>
            <person name="Sterck L."/>
            <person name="Vandepoele K."/>
            <person name="Grando S.M."/>
            <person name="Toppo S."/>
            <person name="Moser C."/>
            <person name="Lanchbury J."/>
            <person name="Bogden R."/>
            <person name="Skolnick M."/>
            <person name="Sgaramella V."/>
            <person name="Bhatnagar S.K."/>
            <person name="Fontana P."/>
            <person name="Gutin A."/>
            <person name="Van de Peer Y."/>
            <person name="Salamini F."/>
            <person name="Viola R."/>
        </authorList>
    </citation>
    <scope>NUCLEOTIDE SEQUENCE</scope>
</reference>
<keyword evidence="1" id="KW-0723">Serine/threonine-protein kinase</keyword>
<dbReference type="AlphaFoldDB" id="A5C0Z7"/>
<dbReference type="GO" id="GO:0004674">
    <property type="term" value="F:protein serine/threonine kinase activity"/>
    <property type="evidence" value="ECO:0007669"/>
    <property type="project" value="UniProtKB-KW"/>
</dbReference>
<dbReference type="ExpressionAtlas" id="A5C0Z7">
    <property type="expression patterns" value="baseline"/>
</dbReference>
<gene>
    <name evidence="6" type="ORF">VITISV_021268</name>
</gene>
<keyword evidence="3" id="KW-0547">Nucleotide-binding</keyword>
<evidence type="ECO:0000256" key="1">
    <source>
        <dbReference type="ARBA" id="ARBA00022527"/>
    </source>
</evidence>
<dbReference type="InterPro" id="IPR050494">
    <property type="entry name" value="Ser_Thr_dual-spec_kinase"/>
</dbReference>
<keyword evidence="4" id="KW-0418">Kinase</keyword>
<sequence length="242" mass="27515">MAYIFFVSFCQGFSLETVLPSHYVLFSKELVHRLHKGQPPDYVLKEAKNTSKFFKCIGSFHHVENGDVSMGGRSAYLALSEEDYEARELKKPSIGKEYFIHKNLEAIVTNYPYRKNLAEEDIVKESRVRLALIDFLRGLVEFDPAKRWSPFQASKHPFVTGEPFTCPYRPPAETPRVPVAQNVKVDHHPGGGHWFAAGLSPNVIPHQRDQKYRPLLAIDFSMRTSLPSHAMDFEGDPIPGTL</sequence>
<proteinExistence type="predicted"/>
<dbReference type="Gene3D" id="1.10.510.10">
    <property type="entry name" value="Transferase(Phosphotransferase) domain 1"/>
    <property type="match status" value="1"/>
</dbReference>
<dbReference type="SUPFAM" id="SSF56112">
    <property type="entry name" value="Protein kinase-like (PK-like)"/>
    <property type="match status" value="1"/>
</dbReference>
<evidence type="ECO:0000256" key="2">
    <source>
        <dbReference type="ARBA" id="ARBA00022679"/>
    </source>
</evidence>